<name>A0A317JRJ4_9BACT</name>
<protein>
    <submittedName>
        <fullName evidence="1">Uncharacterized protein</fullName>
    </submittedName>
</protein>
<accession>A0A317JRJ4</accession>
<evidence type="ECO:0000313" key="1">
    <source>
        <dbReference type="EMBL" id="PWU23479.1"/>
    </source>
</evidence>
<dbReference type="EMBL" id="PSRQ01000032">
    <property type="protein sequence ID" value="PWU23479.1"/>
    <property type="molecule type" value="Genomic_DNA"/>
</dbReference>
<evidence type="ECO:0000313" key="2">
    <source>
        <dbReference type="Proteomes" id="UP000246104"/>
    </source>
</evidence>
<proteinExistence type="predicted"/>
<comment type="caution">
    <text evidence="1">The sequence shown here is derived from an EMBL/GenBank/DDBJ whole genome shotgun (WGS) entry which is preliminary data.</text>
</comment>
<dbReference type="Proteomes" id="UP000246104">
    <property type="component" value="Unassembled WGS sequence"/>
</dbReference>
<gene>
    <name evidence="1" type="ORF">C5B42_02900</name>
</gene>
<reference evidence="1 2" key="1">
    <citation type="submission" date="2018-02" db="EMBL/GenBank/DDBJ databases">
        <title>Genomic Reconstructions from Amazon Rainforest and Pasture Soil Reveal Novel Insights into the Physiology of Candidate Phyla in Tropical Sites.</title>
        <authorList>
            <person name="Kroeger M.E."/>
            <person name="Delmont T."/>
            <person name="Eren A.M."/>
            <person name="Guo J."/>
            <person name="Meyer K.M."/>
            <person name="Khan K."/>
            <person name="Rodrigues J.L.M."/>
            <person name="Bohannan B.J.M."/>
            <person name="Tringe S."/>
            <person name="Borges C.D."/>
            <person name="Tiedje J."/>
            <person name="Tsai S.M."/>
            <person name="Nusslein K."/>
        </authorList>
    </citation>
    <scope>NUCLEOTIDE SEQUENCE [LARGE SCALE GENOMIC DNA]</scope>
    <source>
        <strain evidence="1">Amazon FNV 2010 28 9</strain>
    </source>
</reference>
<sequence>MADAETLQPDHRSEFEGDYIPKSKDSVPFDDSFANDDLFRDILKSYDPFFCVPLICAIDTLNKWEEAAIEEQNSDEFWEGIDSTVGDIIFAPQNQENLLPSFISYFFDELHIREDAQPSILLHTRVIQGEEELIVITTEQARLLSYLFGVLVPEADAKAKYVAHVRISDENHELVEYRDIPLAANRKLHLDYGGSVVITSAVETFTKKECKDHTVYHNLEITGIESNIARTDFIAPNSNSQKQSKKKRN</sequence>
<organism evidence="1 2">
    <name type="scientific">Candidatus Cerribacteria bacterium 'Amazon FNV 2010 28 9'</name>
    <dbReference type="NCBI Taxonomy" id="2081795"/>
    <lineage>
        <taxon>Bacteria</taxon>
        <taxon>Candidatus Cerribacteria</taxon>
    </lineage>
</organism>
<dbReference type="AlphaFoldDB" id="A0A317JRJ4"/>